<evidence type="ECO:0000256" key="1">
    <source>
        <dbReference type="ARBA" id="ARBA00004651"/>
    </source>
</evidence>
<keyword evidence="13" id="KW-1185">Reference proteome</keyword>
<feature type="transmembrane region" description="Helical" evidence="10">
    <location>
        <begin position="134"/>
        <end position="152"/>
    </location>
</feature>
<dbReference type="AlphaFoldDB" id="A0A8B6G5R7"/>
<proteinExistence type="predicted"/>
<dbReference type="GO" id="GO:0004930">
    <property type="term" value="F:G protein-coupled receptor activity"/>
    <property type="evidence" value="ECO:0007669"/>
    <property type="project" value="UniProtKB-KW"/>
</dbReference>
<feature type="transmembrane region" description="Helical" evidence="10">
    <location>
        <begin position="49"/>
        <end position="75"/>
    </location>
</feature>
<evidence type="ECO:0000256" key="9">
    <source>
        <dbReference type="ARBA" id="ARBA00023224"/>
    </source>
</evidence>
<dbReference type="PANTHER" id="PTHR24246:SF27">
    <property type="entry name" value="ADENOSINE RECEPTOR, ISOFORM A"/>
    <property type="match status" value="1"/>
</dbReference>
<evidence type="ECO:0000256" key="7">
    <source>
        <dbReference type="ARBA" id="ARBA00023170"/>
    </source>
</evidence>
<dbReference type="Pfam" id="PF00001">
    <property type="entry name" value="7tm_1"/>
    <property type="match status" value="1"/>
</dbReference>
<evidence type="ECO:0000313" key="13">
    <source>
        <dbReference type="Proteomes" id="UP000596742"/>
    </source>
</evidence>
<accession>A0A8B6G5R7</accession>
<comment type="caution">
    <text evidence="12">The sequence shown here is derived from an EMBL/GenBank/DDBJ whole genome shotgun (WGS) entry which is preliminary data.</text>
</comment>
<evidence type="ECO:0000256" key="8">
    <source>
        <dbReference type="ARBA" id="ARBA00023180"/>
    </source>
</evidence>
<keyword evidence="6 10" id="KW-0472">Membrane</keyword>
<evidence type="ECO:0000256" key="2">
    <source>
        <dbReference type="ARBA" id="ARBA00022475"/>
    </source>
</evidence>
<feature type="domain" description="G-protein coupled receptors family 1 profile" evidence="11">
    <location>
        <begin position="1"/>
        <end position="150"/>
    </location>
</feature>
<evidence type="ECO:0000256" key="3">
    <source>
        <dbReference type="ARBA" id="ARBA00022692"/>
    </source>
</evidence>
<keyword evidence="5" id="KW-0297">G-protein coupled receptor</keyword>
<sequence>MNHRPTVTILTVIGSWVFAAGSLGLIQILNGRDSDEHECSLSRVLNSEFPYAGALLALIQIGILTNISILTVFLIRHQYRMKSMVRSGTSKSDIRLCITVCIVSIVCTMLNVPWTLVIFYGTMVEWPSRFVRNAIFFLSTLTSIINPIIYTYRTRKFKALLQESTQLLYCCRK</sequence>
<dbReference type="SUPFAM" id="SSF81321">
    <property type="entry name" value="Family A G protein-coupled receptor-like"/>
    <property type="match status" value="1"/>
</dbReference>
<evidence type="ECO:0000313" key="12">
    <source>
        <dbReference type="EMBL" id="VDI59133.1"/>
    </source>
</evidence>
<evidence type="ECO:0000256" key="6">
    <source>
        <dbReference type="ARBA" id="ARBA00023136"/>
    </source>
</evidence>
<protein>
    <recommendedName>
        <fullName evidence="11">G-protein coupled receptors family 1 profile domain-containing protein</fullName>
    </recommendedName>
</protein>
<keyword evidence="9" id="KW-0807">Transducer</keyword>
<keyword evidence="2" id="KW-1003">Cell membrane</keyword>
<keyword evidence="7" id="KW-0675">Receptor</keyword>
<name>A0A8B6G5R7_MYTGA</name>
<dbReference type="InterPro" id="IPR017452">
    <property type="entry name" value="GPCR_Rhodpsn_7TM"/>
</dbReference>
<evidence type="ECO:0000259" key="11">
    <source>
        <dbReference type="PROSITE" id="PS50262"/>
    </source>
</evidence>
<comment type="subcellular location">
    <subcellularLocation>
        <location evidence="1">Cell membrane</location>
        <topology evidence="1">Multi-pass membrane protein</topology>
    </subcellularLocation>
</comment>
<dbReference type="GO" id="GO:0005886">
    <property type="term" value="C:plasma membrane"/>
    <property type="evidence" value="ECO:0007669"/>
    <property type="project" value="UniProtKB-SubCell"/>
</dbReference>
<keyword evidence="4 10" id="KW-1133">Transmembrane helix</keyword>
<organism evidence="12 13">
    <name type="scientific">Mytilus galloprovincialis</name>
    <name type="common">Mediterranean mussel</name>
    <dbReference type="NCBI Taxonomy" id="29158"/>
    <lineage>
        <taxon>Eukaryota</taxon>
        <taxon>Metazoa</taxon>
        <taxon>Spiralia</taxon>
        <taxon>Lophotrochozoa</taxon>
        <taxon>Mollusca</taxon>
        <taxon>Bivalvia</taxon>
        <taxon>Autobranchia</taxon>
        <taxon>Pteriomorphia</taxon>
        <taxon>Mytilida</taxon>
        <taxon>Mytiloidea</taxon>
        <taxon>Mytilidae</taxon>
        <taxon>Mytilinae</taxon>
        <taxon>Mytilus</taxon>
    </lineage>
</organism>
<keyword evidence="3 10" id="KW-0812">Transmembrane</keyword>
<feature type="transmembrane region" description="Helical" evidence="10">
    <location>
        <begin position="96"/>
        <end position="122"/>
    </location>
</feature>
<dbReference type="EMBL" id="UYJE01007916">
    <property type="protein sequence ID" value="VDI59133.1"/>
    <property type="molecule type" value="Genomic_DNA"/>
</dbReference>
<dbReference type="PANTHER" id="PTHR24246">
    <property type="entry name" value="OLFACTORY RECEPTOR AND ADENOSINE RECEPTOR"/>
    <property type="match status" value="1"/>
</dbReference>
<feature type="transmembrane region" description="Helical" evidence="10">
    <location>
        <begin position="7"/>
        <end position="29"/>
    </location>
</feature>
<dbReference type="PROSITE" id="PS50262">
    <property type="entry name" value="G_PROTEIN_RECEP_F1_2"/>
    <property type="match status" value="1"/>
</dbReference>
<dbReference type="InterPro" id="IPR000276">
    <property type="entry name" value="GPCR_Rhodpsn"/>
</dbReference>
<gene>
    <name evidence="12" type="ORF">MGAL_10B024141</name>
</gene>
<dbReference type="Proteomes" id="UP000596742">
    <property type="component" value="Unassembled WGS sequence"/>
</dbReference>
<evidence type="ECO:0000256" key="4">
    <source>
        <dbReference type="ARBA" id="ARBA00022989"/>
    </source>
</evidence>
<evidence type="ECO:0000256" key="10">
    <source>
        <dbReference type="SAM" id="Phobius"/>
    </source>
</evidence>
<evidence type="ECO:0000256" key="5">
    <source>
        <dbReference type="ARBA" id="ARBA00023040"/>
    </source>
</evidence>
<reference evidence="12" key="1">
    <citation type="submission" date="2018-11" db="EMBL/GenBank/DDBJ databases">
        <authorList>
            <person name="Alioto T."/>
            <person name="Alioto T."/>
        </authorList>
    </citation>
    <scope>NUCLEOTIDE SEQUENCE</scope>
</reference>
<dbReference type="OrthoDB" id="6093265at2759"/>
<keyword evidence="8" id="KW-0325">Glycoprotein</keyword>
<dbReference type="Gene3D" id="1.20.1070.10">
    <property type="entry name" value="Rhodopsin 7-helix transmembrane proteins"/>
    <property type="match status" value="1"/>
</dbReference>